<evidence type="ECO:0000313" key="1">
    <source>
        <dbReference type="EMBL" id="KAG0498485.1"/>
    </source>
</evidence>
<name>A0A835RTX5_VANPL</name>
<reference evidence="1 2" key="1">
    <citation type="journal article" date="2020" name="Nat. Food">
        <title>A phased Vanilla planifolia genome enables genetic improvement of flavour and production.</title>
        <authorList>
            <person name="Hasing T."/>
            <person name="Tang H."/>
            <person name="Brym M."/>
            <person name="Khazi F."/>
            <person name="Huang T."/>
            <person name="Chambers A.H."/>
        </authorList>
    </citation>
    <scope>NUCLEOTIDE SEQUENCE [LARGE SCALE GENOMIC DNA]</scope>
    <source>
        <tissue evidence="1">Leaf</tissue>
    </source>
</reference>
<proteinExistence type="predicted"/>
<comment type="caution">
    <text evidence="1">The sequence shown here is derived from an EMBL/GenBank/DDBJ whole genome shotgun (WGS) entry which is preliminary data.</text>
</comment>
<dbReference type="Proteomes" id="UP000636800">
    <property type="component" value="Chromosome 1"/>
</dbReference>
<gene>
    <name evidence="1" type="ORF">HPP92_003176</name>
</gene>
<dbReference type="EMBL" id="JADCNL010000001">
    <property type="protein sequence ID" value="KAG0498485.1"/>
    <property type="molecule type" value="Genomic_DNA"/>
</dbReference>
<accession>A0A835RTX5</accession>
<dbReference type="OrthoDB" id="408631at2759"/>
<keyword evidence="2" id="KW-1185">Reference proteome</keyword>
<protein>
    <submittedName>
        <fullName evidence="1">Uncharacterized protein</fullName>
    </submittedName>
</protein>
<organism evidence="1 2">
    <name type="scientific">Vanilla planifolia</name>
    <name type="common">Vanilla</name>
    <dbReference type="NCBI Taxonomy" id="51239"/>
    <lineage>
        <taxon>Eukaryota</taxon>
        <taxon>Viridiplantae</taxon>
        <taxon>Streptophyta</taxon>
        <taxon>Embryophyta</taxon>
        <taxon>Tracheophyta</taxon>
        <taxon>Spermatophyta</taxon>
        <taxon>Magnoliopsida</taxon>
        <taxon>Liliopsida</taxon>
        <taxon>Asparagales</taxon>
        <taxon>Orchidaceae</taxon>
        <taxon>Vanilloideae</taxon>
        <taxon>Vanilleae</taxon>
        <taxon>Vanilla</taxon>
    </lineage>
</organism>
<sequence length="60" mass="7009">MEEELEKLEEEESEEWRRNYGGIERGIEKEWGGEIGRRIDGELEKLGGGLEEKRGGMERN</sequence>
<evidence type="ECO:0000313" key="2">
    <source>
        <dbReference type="Proteomes" id="UP000636800"/>
    </source>
</evidence>
<dbReference type="AlphaFoldDB" id="A0A835RTX5"/>